<keyword evidence="1" id="KW-0472">Membrane</keyword>
<dbReference type="OrthoDB" id="330652at2157"/>
<evidence type="ECO:0000313" key="3">
    <source>
        <dbReference type="Proteomes" id="UP000324020"/>
    </source>
</evidence>
<gene>
    <name evidence="2" type="ORF">SAMN04488067_108108</name>
</gene>
<proteinExistence type="predicted"/>
<keyword evidence="3" id="KW-1185">Reference proteome</keyword>
<feature type="transmembrane region" description="Helical" evidence="1">
    <location>
        <begin position="81"/>
        <end position="103"/>
    </location>
</feature>
<evidence type="ECO:0000256" key="1">
    <source>
        <dbReference type="SAM" id="Phobius"/>
    </source>
</evidence>
<dbReference type="Proteomes" id="UP000324020">
    <property type="component" value="Unassembled WGS sequence"/>
</dbReference>
<keyword evidence="1" id="KW-0812">Transmembrane</keyword>
<dbReference type="RefSeq" id="WP_149798992.1">
    <property type="nucleotide sequence ID" value="NZ_FNBO01000008.1"/>
</dbReference>
<dbReference type="AlphaFoldDB" id="A0A1G7NTU6"/>
<reference evidence="2 3" key="1">
    <citation type="submission" date="2016-10" db="EMBL/GenBank/DDBJ databases">
        <authorList>
            <person name="Varghese N."/>
            <person name="Submissions S."/>
        </authorList>
    </citation>
    <scope>NUCLEOTIDE SEQUENCE [LARGE SCALE GENOMIC DNA]</scope>
    <source>
        <strain evidence="2 3">CGMCC 1.3527</strain>
    </source>
</reference>
<sequence length="149" mass="14954">MRTAALPPVVAAVVALAVSGIRRLSPILLQSSVSLPSAETLSVYLVSGRFTAFLLIYGLLFGVALLAGLRDADASATSTALATGASATVAFLAGSVAVLWYLGPDRGPIVAAVFALGASLGVGVQFAVVAYAGVALGEARREGPRRTAP</sequence>
<accession>A0A1G7NTU6</accession>
<protein>
    <submittedName>
        <fullName evidence="2">Uncharacterized protein</fullName>
    </submittedName>
</protein>
<organism evidence="2 3">
    <name type="scientific">Halorubrum xinjiangense</name>
    <dbReference type="NCBI Taxonomy" id="261291"/>
    <lineage>
        <taxon>Archaea</taxon>
        <taxon>Methanobacteriati</taxon>
        <taxon>Methanobacteriota</taxon>
        <taxon>Stenosarchaea group</taxon>
        <taxon>Halobacteria</taxon>
        <taxon>Halobacteriales</taxon>
        <taxon>Haloferacaceae</taxon>
        <taxon>Halorubrum</taxon>
    </lineage>
</organism>
<keyword evidence="1" id="KW-1133">Transmembrane helix</keyword>
<feature type="transmembrane region" description="Helical" evidence="1">
    <location>
        <begin position="41"/>
        <end position="69"/>
    </location>
</feature>
<feature type="transmembrane region" description="Helical" evidence="1">
    <location>
        <begin position="109"/>
        <end position="136"/>
    </location>
</feature>
<name>A0A1G7NTU6_9EURY</name>
<evidence type="ECO:0000313" key="2">
    <source>
        <dbReference type="EMBL" id="SDF77446.1"/>
    </source>
</evidence>
<dbReference type="EMBL" id="FNBO01000008">
    <property type="protein sequence ID" value="SDF77446.1"/>
    <property type="molecule type" value="Genomic_DNA"/>
</dbReference>